<proteinExistence type="predicted"/>
<organism evidence="1">
    <name type="scientific">Pedobacter sp. KACC 23697</name>
    <dbReference type="NCBI Taxonomy" id="3149230"/>
    <lineage>
        <taxon>Bacteria</taxon>
        <taxon>Pseudomonadati</taxon>
        <taxon>Bacteroidota</taxon>
        <taxon>Sphingobacteriia</taxon>
        <taxon>Sphingobacteriales</taxon>
        <taxon>Sphingobacteriaceae</taxon>
        <taxon>Pedobacter</taxon>
    </lineage>
</organism>
<reference evidence="1" key="1">
    <citation type="submission" date="2024-05" db="EMBL/GenBank/DDBJ databases">
        <authorList>
            <person name="Kim S."/>
            <person name="Heo J."/>
            <person name="Choi H."/>
            <person name="Choi Y."/>
            <person name="Kwon S.-W."/>
            <person name="Kim Y."/>
        </authorList>
    </citation>
    <scope>NUCLEOTIDE SEQUENCE</scope>
    <source>
        <strain evidence="1">KACC 23697</strain>
    </source>
</reference>
<protein>
    <recommendedName>
        <fullName evidence="2">DUF1439 domain-containing protein</fullName>
    </recommendedName>
</protein>
<dbReference type="AlphaFoldDB" id="A0AAU7K046"/>
<evidence type="ECO:0008006" key="2">
    <source>
        <dbReference type="Google" id="ProtNLM"/>
    </source>
</evidence>
<sequence>MKIMRLSGRIYFFLVLIAATVLYFSGCSGADKQPDEKNGHILAEKVSITNSFLSYTDSLTRLPLSQLNRLGIVPINKRFAGQLPLSIYEGKAIGQDSIIVQPYKNNDMASVQAGIRLLVPKSITDSLTIGDFTRYFGDIKKERPMIGTTEQPLPIEISINASTALKLTFNHSEKLELAHVTMVEVLKYRL</sequence>
<dbReference type="RefSeq" id="WP_406823636.1">
    <property type="nucleotide sequence ID" value="NZ_CP157485.1"/>
</dbReference>
<dbReference type="EMBL" id="CP157485">
    <property type="protein sequence ID" value="XBO46063.1"/>
    <property type="molecule type" value="Genomic_DNA"/>
</dbReference>
<gene>
    <name evidence="1" type="ORF">ABEG20_12275</name>
</gene>
<accession>A0AAU7K046</accession>
<name>A0AAU7K046_9SPHI</name>
<evidence type="ECO:0000313" key="1">
    <source>
        <dbReference type="EMBL" id="XBO46063.1"/>
    </source>
</evidence>